<protein>
    <submittedName>
        <fullName evidence="1">Uncharacterized protein</fullName>
    </submittedName>
</protein>
<accession>A0ACC2IC78</accession>
<dbReference type="Proteomes" id="UP001153331">
    <property type="component" value="Unassembled WGS sequence"/>
</dbReference>
<reference evidence="1" key="1">
    <citation type="submission" date="2022-11" db="EMBL/GenBank/DDBJ databases">
        <title>Genome Sequence of Boeremia exigua.</title>
        <authorList>
            <person name="Buettner E."/>
        </authorList>
    </citation>
    <scope>NUCLEOTIDE SEQUENCE</scope>
    <source>
        <strain evidence="1">CU02</strain>
    </source>
</reference>
<name>A0ACC2IC78_9PLEO</name>
<gene>
    <name evidence="1" type="ORF">OPT61_g4951</name>
</gene>
<comment type="caution">
    <text evidence="1">The sequence shown here is derived from an EMBL/GenBank/DDBJ whole genome shotgun (WGS) entry which is preliminary data.</text>
</comment>
<evidence type="ECO:0000313" key="1">
    <source>
        <dbReference type="EMBL" id="KAJ8112760.1"/>
    </source>
</evidence>
<keyword evidence="2" id="KW-1185">Reference proteome</keyword>
<proteinExistence type="predicted"/>
<dbReference type="EMBL" id="JAPHNI010000300">
    <property type="protein sequence ID" value="KAJ8112760.1"/>
    <property type="molecule type" value="Genomic_DNA"/>
</dbReference>
<evidence type="ECO:0000313" key="2">
    <source>
        <dbReference type="Proteomes" id="UP001153331"/>
    </source>
</evidence>
<organism evidence="1 2">
    <name type="scientific">Boeremia exigua</name>
    <dbReference type="NCBI Taxonomy" id="749465"/>
    <lineage>
        <taxon>Eukaryota</taxon>
        <taxon>Fungi</taxon>
        <taxon>Dikarya</taxon>
        <taxon>Ascomycota</taxon>
        <taxon>Pezizomycotina</taxon>
        <taxon>Dothideomycetes</taxon>
        <taxon>Pleosporomycetidae</taxon>
        <taxon>Pleosporales</taxon>
        <taxon>Pleosporineae</taxon>
        <taxon>Didymellaceae</taxon>
        <taxon>Boeremia</taxon>
    </lineage>
</organism>
<sequence>MAHSSPPWLVSDSTTSARNWLVPDTGSSDLWIPVADFQCVDQEGSDVSQEACNLGLKYHVPDSTEYVANQTFGVKYGTGIALGKVAYADVTVNGITAKRQKIGLVDRTNDVGDGIGSGIFGLGFPALTSAHPGTTLDNETLLFNRAVYDPVFVSMYKQGLIEPWYSFAINRPLKNTTTGPGGWFGLGELPPVAYADDWAVKKIEATSGLPDELTQGRREISLMTLTVDGMTWKNPTSNYTATNTTSFQAVVDTGNHMNLVPSAIATAINDAFSPPGIFNETLHVYVVDCNATTPEVGVILDGKTFWHKLPEDLIYHDASGICYSSFAPTAEEAGLVLNFLGDAFLRTVVAVLDFGKEEMRFAARLGDADGEPPVFEGAAVPNSNLSWLCICLVSAMVWFLFFM</sequence>